<keyword evidence="5 14" id="KW-0808">Transferase</keyword>
<evidence type="ECO:0000256" key="5">
    <source>
        <dbReference type="ARBA" id="ARBA00022679"/>
    </source>
</evidence>
<dbReference type="Proteomes" id="UP001651158">
    <property type="component" value="Unassembled WGS sequence"/>
</dbReference>
<keyword evidence="8 14" id="KW-0012">Acyltransferase</keyword>
<dbReference type="EMBL" id="JAKROA010000001">
    <property type="protein sequence ID" value="KAL5112554.1"/>
    <property type="molecule type" value="Genomic_DNA"/>
</dbReference>
<dbReference type="InterPro" id="IPR004839">
    <property type="entry name" value="Aminotransferase_I/II_large"/>
</dbReference>
<evidence type="ECO:0000256" key="7">
    <source>
        <dbReference type="ARBA" id="ARBA00023133"/>
    </source>
</evidence>
<dbReference type="EC" id="2.3.1.37" evidence="4 14"/>
<evidence type="ECO:0000256" key="14">
    <source>
        <dbReference type="RuleBase" id="RU910713"/>
    </source>
</evidence>
<dbReference type="InterPro" id="IPR001917">
    <property type="entry name" value="Aminotrans_II_pyridoxalP_BS"/>
</dbReference>
<dbReference type="InterPro" id="IPR050087">
    <property type="entry name" value="AON_synthase_class-II"/>
</dbReference>
<comment type="catalytic activity">
    <reaction evidence="12">
        <text>succinyl-CoA + glycine + H(+) = 5-aminolevulinate + CO2 + CoA</text>
        <dbReference type="Rhea" id="RHEA:12921"/>
        <dbReference type="ChEBI" id="CHEBI:15378"/>
        <dbReference type="ChEBI" id="CHEBI:16526"/>
        <dbReference type="ChEBI" id="CHEBI:57287"/>
        <dbReference type="ChEBI" id="CHEBI:57292"/>
        <dbReference type="ChEBI" id="CHEBI:57305"/>
        <dbReference type="ChEBI" id="CHEBI:356416"/>
        <dbReference type="EC" id="2.3.1.37"/>
    </reaction>
    <physiologicalReaction direction="left-to-right" evidence="12">
        <dbReference type="Rhea" id="RHEA:12922"/>
    </physiologicalReaction>
</comment>
<keyword evidence="6 13" id="KW-0663">Pyridoxal phosphate</keyword>
<dbReference type="Gene3D" id="3.40.640.10">
    <property type="entry name" value="Type I PLP-dependent aspartate aminotransferase-like (Major domain)"/>
    <property type="match status" value="1"/>
</dbReference>
<evidence type="ECO:0000256" key="13">
    <source>
        <dbReference type="RuleBase" id="RU003693"/>
    </source>
</evidence>
<evidence type="ECO:0000256" key="9">
    <source>
        <dbReference type="ARBA" id="ARBA00031691"/>
    </source>
</evidence>
<dbReference type="CDD" id="cd06454">
    <property type="entry name" value="KBL_like"/>
    <property type="match status" value="1"/>
</dbReference>
<dbReference type="PANTHER" id="PTHR13693">
    <property type="entry name" value="CLASS II AMINOTRANSFERASE/8-AMINO-7-OXONONANOATE SYNTHASE"/>
    <property type="match status" value="1"/>
</dbReference>
<dbReference type="PROSITE" id="PS00599">
    <property type="entry name" value="AA_TRANSFER_CLASS_2"/>
    <property type="match status" value="1"/>
</dbReference>
<evidence type="ECO:0000313" key="17">
    <source>
        <dbReference type="Proteomes" id="UP001651158"/>
    </source>
</evidence>
<comment type="cofactor">
    <cofactor evidence="1 13">
        <name>pyridoxal 5'-phosphate</name>
        <dbReference type="ChEBI" id="CHEBI:597326"/>
    </cofactor>
</comment>
<dbReference type="NCBIfam" id="TIGR01821">
    <property type="entry name" value="5aminolev_synth"/>
    <property type="match status" value="1"/>
</dbReference>
<dbReference type="Pfam" id="PF00155">
    <property type="entry name" value="Aminotran_1_2"/>
    <property type="match status" value="1"/>
</dbReference>
<evidence type="ECO:0000259" key="15">
    <source>
        <dbReference type="Pfam" id="PF00155"/>
    </source>
</evidence>
<evidence type="ECO:0000256" key="1">
    <source>
        <dbReference type="ARBA" id="ARBA00001933"/>
    </source>
</evidence>
<dbReference type="Gene3D" id="3.90.1150.10">
    <property type="entry name" value="Aspartate Aminotransferase, domain 1"/>
    <property type="match status" value="1"/>
</dbReference>
<protein>
    <recommendedName>
        <fullName evidence="4 14">5-aminolevulinate synthase</fullName>
        <ecNumber evidence="4 14">2.3.1.37</ecNumber>
    </recommendedName>
    <alternativeName>
        <fullName evidence="9 14">5-aminolevulinic acid synthase</fullName>
    </alternativeName>
    <alternativeName>
        <fullName evidence="10 14">Delta-ALA synthase</fullName>
    </alternativeName>
    <alternativeName>
        <fullName evidence="11 14">Delta-aminolevulinate synthase</fullName>
    </alternativeName>
</protein>
<evidence type="ECO:0000256" key="2">
    <source>
        <dbReference type="ARBA" id="ARBA00005029"/>
    </source>
</evidence>
<evidence type="ECO:0000256" key="4">
    <source>
        <dbReference type="ARBA" id="ARBA00013257"/>
    </source>
</evidence>
<comment type="caution">
    <text evidence="16">The sequence shown here is derived from an EMBL/GenBank/DDBJ whole genome shotgun (WGS) entry which is preliminary data.</text>
</comment>
<comment type="similarity">
    <text evidence="3 13">Belongs to the class-II pyridoxal-phosphate-dependent aminotransferase family.</text>
</comment>
<proteinExistence type="inferred from homology"/>
<evidence type="ECO:0000256" key="11">
    <source>
        <dbReference type="ARBA" id="ARBA00032773"/>
    </source>
</evidence>
<dbReference type="PANTHER" id="PTHR13693:SF102">
    <property type="entry name" value="2-AMINO-3-KETOBUTYRATE COENZYME A LIGASE, MITOCHONDRIAL"/>
    <property type="match status" value="1"/>
</dbReference>
<dbReference type="InterPro" id="IPR015424">
    <property type="entry name" value="PyrdxlP-dep_Trfase"/>
</dbReference>
<reference evidence="16 17" key="1">
    <citation type="journal article" date="2022" name="Front. Cell. Infect. Microbiol.">
        <title>The Genomes of Two Strains of Taenia crassiceps the Animal Model for the Study of Human Cysticercosis.</title>
        <authorList>
            <person name="Bobes R.J."/>
            <person name="Estrada K."/>
            <person name="Rios-Valencia D.G."/>
            <person name="Calderon-Gallegos A."/>
            <person name="de la Torre P."/>
            <person name="Carrero J.C."/>
            <person name="Sanchez-Flores A."/>
            <person name="Laclette J.P."/>
        </authorList>
    </citation>
    <scope>NUCLEOTIDE SEQUENCE [LARGE SCALE GENOMIC DNA]</scope>
    <source>
        <strain evidence="16">WFUcys</strain>
    </source>
</reference>
<evidence type="ECO:0000256" key="3">
    <source>
        <dbReference type="ARBA" id="ARBA00008392"/>
    </source>
</evidence>
<evidence type="ECO:0000256" key="12">
    <source>
        <dbReference type="ARBA" id="ARBA00049013"/>
    </source>
</evidence>
<dbReference type="InterPro" id="IPR015421">
    <property type="entry name" value="PyrdxlP-dep_Trfase_major"/>
</dbReference>
<evidence type="ECO:0000313" key="16">
    <source>
        <dbReference type="EMBL" id="KAL5112554.1"/>
    </source>
</evidence>
<comment type="pathway">
    <text evidence="2 14">Porphyrin-containing compound metabolism; protoporphyrin-IX biosynthesis; 5-aminolevulinate from glycine: step 1/1.</text>
</comment>
<evidence type="ECO:0000256" key="6">
    <source>
        <dbReference type="ARBA" id="ARBA00022898"/>
    </source>
</evidence>
<name>A0ABR4QSZ1_9CEST</name>
<dbReference type="InterPro" id="IPR010961">
    <property type="entry name" value="4pyrrol_synth_NH2levulA_synth"/>
</dbReference>
<gene>
    <name evidence="16" type="ORF">TcWFU_007595</name>
</gene>
<organism evidence="16 17">
    <name type="scientific">Taenia crassiceps</name>
    <dbReference type="NCBI Taxonomy" id="6207"/>
    <lineage>
        <taxon>Eukaryota</taxon>
        <taxon>Metazoa</taxon>
        <taxon>Spiralia</taxon>
        <taxon>Lophotrochozoa</taxon>
        <taxon>Platyhelminthes</taxon>
        <taxon>Cestoda</taxon>
        <taxon>Eucestoda</taxon>
        <taxon>Cyclophyllidea</taxon>
        <taxon>Taeniidae</taxon>
        <taxon>Taenia</taxon>
    </lineage>
</organism>
<sequence length="602" mass="66362">MHMRWCNDAMTRSVGPFNAIVAIALGSKQHFSSQNMLECIQQALAPARHLIAIHLPPRSVPILAIMRVTVVLKNLAFELCSNCSKSLGDSHSFLPSSRGIFSPAVSSQPYRQTHTAALAKDQLPFPPVCDGLKKCILGQCPYSAESNNLACKLERNDLDAFVPTTCALYPRKSMHSIRPSQMHTYSQLRGAEQATLFDYSSFFEEQLEKKKSTATYRVFRRILRDTNRYPFAEDFSTGRRQTINVWCSNDYLGMSRHPMVQESARNAINRFGVGSGGTRNISGNTLLHEALEHELADLHGKEAGLVFTSCFVANEAALYTLGTLIPDVKVFSDAGNHASLIHGIRTSRAPKYIYRENDVGQLDELMQQHSTQSEPKLAVCETVHSMNGSIVPLKEFLDVCEEHNALTFVDEVHAVGLYGEHGGGVAEELCCMHRIDAITGTLGKAIASIGGYLVGDRELVDTVRCYAGGLIFTTSLPPPVLAAARASVAILKSAEGRELRAEHRRRVDLVRRRLLEAGLPVADVPSHIIPITVGDAKVCTSISEALLCYHQIYLQSINYPTVAKGTERLRLAPSPFHTDAMTDHLVDALVKVWRSHGLPLKH</sequence>
<keyword evidence="7 14" id="KW-0350">Heme biosynthesis</keyword>
<dbReference type="InterPro" id="IPR015422">
    <property type="entry name" value="PyrdxlP-dep_Trfase_small"/>
</dbReference>
<feature type="domain" description="Aminotransferase class I/classII large" evidence="15">
    <location>
        <begin position="245"/>
        <end position="589"/>
    </location>
</feature>
<accession>A0ABR4QSZ1</accession>
<keyword evidence="17" id="KW-1185">Reference proteome</keyword>
<evidence type="ECO:0000256" key="8">
    <source>
        <dbReference type="ARBA" id="ARBA00023315"/>
    </source>
</evidence>
<dbReference type="SUPFAM" id="SSF53383">
    <property type="entry name" value="PLP-dependent transferases"/>
    <property type="match status" value="1"/>
</dbReference>
<evidence type="ECO:0000256" key="10">
    <source>
        <dbReference type="ARBA" id="ARBA00031945"/>
    </source>
</evidence>